<reference evidence="7" key="2">
    <citation type="submission" date="2025-08" db="UniProtKB">
        <authorList>
            <consortium name="RefSeq"/>
        </authorList>
    </citation>
    <scope>IDENTIFICATION</scope>
    <source>
        <tissue evidence="7">Young leaves</tissue>
    </source>
</reference>
<dbReference type="PANTHER" id="PTHR31234">
    <property type="entry name" value="LATE EMBRYOGENESIS ABUNDANT (LEA) HYDROXYPROLINE-RICH GLYCOPROTEIN FAMILY"/>
    <property type="match status" value="1"/>
</dbReference>
<evidence type="ECO:0000256" key="1">
    <source>
        <dbReference type="ARBA" id="ARBA00004167"/>
    </source>
</evidence>
<name>A0A8B8KJ85_ABRPR</name>
<evidence type="ECO:0000313" key="6">
    <source>
        <dbReference type="Proteomes" id="UP000694853"/>
    </source>
</evidence>
<dbReference type="GO" id="GO:0098542">
    <property type="term" value="P:defense response to other organism"/>
    <property type="evidence" value="ECO:0007669"/>
    <property type="project" value="InterPro"/>
</dbReference>
<evidence type="ECO:0000256" key="4">
    <source>
        <dbReference type="ARBA" id="ARBA00023136"/>
    </source>
</evidence>
<evidence type="ECO:0000259" key="5">
    <source>
        <dbReference type="Pfam" id="PF03168"/>
    </source>
</evidence>
<gene>
    <name evidence="7" type="primary">LOC113855896</name>
</gene>
<feature type="domain" description="Late embryogenesis abundant protein LEA-2 subgroup" evidence="5">
    <location>
        <begin position="133"/>
        <end position="218"/>
    </location>
</feature>
<dbReference type="KEGG" id="aprc:113855896"/>
<dbReference type="GO" id="GO:0005886">
    <property type="term" value="C:plasma membrane"/>
    <property type="evidence" value="ECO:0007669"/>
    <property type="project" value="TreeGrafter"/>
</dbReference>
<proteinExistence type="predicted"/>
<dbReference type="OrthoDB" id="778052at2759"/>
<dbReference type="GeneID" id="113855896"/>
<keyword evidence="2" id="KW-0812">Transmembrane</keyword>
<evidence type="ECO:0000256" key="3">
    <source>
        <dbReference type="ARBA" id="ARBA00022989"/>
    </source>
</evidence>
<organism evidence="6 7">
    <name type="scientific">Abrus precatorius</name>
    <name type="common">Indian licorice</name>
    <name type="synonym">Glycine abrus</name>
    <dbReference type="NCBI Taxonomy" id="3816"/>
    <lineage>
        <taxon>Eukaryota</taxon>
        <taxon>Viridiplantae</taxon>
        <taxon>Streptophyta</taxon>
        <taxon>Embryophyta</taxon>
        <taxon>Tracheophyta</taxon>
        <taxon>Spermatophyta</taxon>
        <taxon>Magnoliopsida</taxon>
        <taxon>eudicotyledons</taxon>
        <taxon>Gunneridae</taxon>
        <taxon>Pentapetalae</taxon>
        <taxon>rosids</taxon>
        <taxon>fabids</taxon>
        <taxon>Fabales</taxon>
        <taxon>Fabaceae</taxon>
        <taxon>Papilionoideae</taxon>
        <taxon>50 kb inversion clade</taxon>
        <taxon>NPAAA clade</taxon>
        <taxon>indigoferoid/millettioid clade</taxon>
        <taxon>Abreae</taxon>
        <taxon>Abrus</taxon>
    </lineage>
</organism>
<keyword evidence="3" id="KW-1133">Transmembrane helix</keyword>
<dbReference type="InterPro" id="IPR004864">
    <property type="entry name" value="LEA_2"/>
</dbReference>
<sequence length="260" mass="29968">MATLIRNTTLSRSRKYKYEPLTSPAFASGSGREKFLKSISYRRRRAKQRKIFLTTYKLSSLDSFSPQPNSRKLKRVALKLKKFVASFLKLMQTAALFYLLKPHIPSYNIDSINVKGFDFRKNNKIYSDIAVVVKAENPNEEFELDYLDNEVRLMYSGSQLCEGGFPPFLQPGKNTTTVNVELKGESDFDSEMQHNLMNDQKAKNIPLLITVKLPIRVVVDDMVHLRKFVVYVNCSLVIDQLEPNKTPSILSKDFTYEIEF</sequence>
<dbReference type="Pfam" id="PF03168">
    <property type="entry name" value="LEA_2"/>
    <property type="match status" value="1"/>
</dbReference>
<reference evidence="6" key="1">
    <citation type="journal article" date="2019" name="Toxins">
        <title>Detection of Abrin-Like and Prepropulchellin-Like Toxin Genes and Transcripts Using Whole Genome Sequencing and Full-Length Transcript Sequencing of Abrus precatorius.</title>
        <authorList>
            <person name="Hovde B.T."/>
            <person name="Daligault H.E."/>
            <person name="Hanschen E.R."/>
            <person name="Kunde Y.A."/>
            <person name="Johnson M.B."/>
            <person name="Starkenburg S.R."/>
            <person name="Johnson S.L."/>
        </authorList>
    </citation>
    <scope>NUCLEOTIDE SEQUENCE [LARGE SCALE GENOMIC DNA]</scope>
</reference>
<comment type="subcellular location">
    <subcellularLocation>
        <location evidence="1">Membrane</location>
        <topology evidence="1">Single-pass membrane protein</topology>
    </subcellularLocation>
</comment>
<protein>
    <submittedName>
        <fullName evidence="7">NDR1/HIN1-like protein 6</fullName>
    </submittedName>
</protein>
<keyword evidence="6" id="KW-1185">Reference proteome</keyword>
<dbReference type="InterPro" id="IPR044839">
    <property type="entry name" value="NDR1-like"/>
</dbReference>
<dbReference type="PANTHER" id="PTHR31234:SF72">
    <property type="entry name" value="NDR1_HIN1-LIKE PROTEIN 6"/>
    <property type="match status" value="1"/>
</dbReference>
<dbReference type="AlphaFoldDB" id="A0A8B8KJ85"/>
<accession>A0A8B8KJ85</accession>
<keyword evidence="4" id="KW-0472">Membrane</keyword>
<evidence type="ECO:0000313" key="7">
    <source>
        <dbReference type="RefSeq" id="XP_027343328.1"/>
    </source>
</evidence>
<dbReference type="Proteomes" id="UP000694853">
    <property type="component" value="Unplaced"/>
</dbReference>
<dbReference type="SUPFAM" id="SSF117070">
    <property type="entry name" value="LEA14-like"/>
    <property type="match status" value="1"/>
</dbReference>
<evidence type="ECO:0000256" key="2">
    <source>
        <dbReference type="ARBA" id="ARBA00022692"/>
    </source>
</evidence>
<dbReference type="RefSeq" id="XP_027343328.1">
    <property type="nucleotide sequence ID" value="XM_027487527.1"/>
</dbReference>